<reference evidence="3" key="1">
    <citation type="journal article" date="2019" name="Int. J. Syst. Evol. Microbiol.">
        <title>The Global Catalogue of Microorganisms (GCM) 10K type strain sequencing project: providing services to taxonomists for standard genome sequencing and annotation.</title>
        <authorList>
            <consortium name="The Broad Institute Genomics Platform"/>
            <consortium name="The Broad Institute Genome Sequencing Center for Infectious Disease"/>
            <person name="Wu L."/>
            <person name="Ma J."/>
        </authorList>
    </citation>
    <scope>NUCLEOTIDE SEQUENCE [LARGE SCALE GENOMIC DNA]</scope>
    <source>
        <strain evidence="3">JCM 9687</strain>
    </source>
</reference>
<dbReference type="EMBL" id="BAAAYK010000038">
    <property type="protein sequence ID" value="GAA3362662.1"/>
    <property type="molecule type" value="Genomic_DNA"/>
</dbReference>
<name>A0ABP6RXF2_9PSEU</name>
<protein>
    <recommendedName>
        <fullName evidence="4">Transposase</fullName>
    </recommendedName>
</protein>
<proteinExistence type="predicted"/>
<evidence type="ECO:0008006" key="4">
    <source>
        <dbReference type="Google" id="ProtNLM"/>
    </source>
</evidence>
<evidence type="ECO:0000313" key="2">
    <source>
        <dbReference type="EMBL" id="GAA3362662.1"/>
    </source>
</evidence>
<comment type="caution">
    <text evidence="2">The sequence shown here is derived from an EMBL/GenBank/DDBJ whole genome shotgun (WGS) entry which is preliminary data.</text>
</comment>
<organism evidence="2 3">
    <name type="scientific">Saccharopolyspora gregorii</name>
    <dbReference type="NCBI Taxonomy" id="33914"/>
    <lineage>
        <taxon>Bacteria</taxon>
        <taxon>Bacillati</taxon>
        <taxon>Actinomycetota</taxon>
        <taxon>Actinomycetes</taxon>
        <taxon>Pseudonocardiales</taxon>
        <taxon>Pseudonocardiaceae</taxon>
        <taxon>Saccharopolyspora</taxon>
    </lineage>
</organism>
<evidence type="ECO:0000256" key="1">
    <source>
        <dbReference type="SAM" id="MobiDB-lite"/>
    </source>
</evidence>
<sequence>MCGTGGGGAGVSAAGSERRKPHPERVSSAAAHTPPSRMADVRPFRAEAVRELCMGFTVTKAAARPGQLRGRAARRSPG</sequence>
<feature type="region of interest" description="Disordered" evidence="1">
    <location>
        <begin position="1"/>
        <end position="41"/>
    </location>
</feature>
<keyword evidence="3" id="KW-1185">Reference proteome</keyword>
<accession>A0ABP6RXF2</accession>
<gene>
    <name evidence="2" type="ORF">GCM10020366_51490</name>
</gene>
<feature type="compositionally biased region" description="Gly residues" evidence="1">
    <location>
        <begin position="1"/>
        <end position="10"/>
    </location>
</feature>
<evidence type="ECO:0000313" key="3">
    <source>
        <dbReference type="Proteomes" id="UP001500483"/>
    </source>
</evidence>
<dbReference type="Proteomes" id="UP001500483">
    <property type="component" value="Unassembled WGS sequence"/>
</dbReference>